<evidence type="ECO:0000313" key="1">
    <source>
        <dbReference type="EMBL" id="SDW80227.1"/>
    </source>
</evidence>
<gene>
    <name evidence="1" type="ORF">SAMN04488001_1851</name>
</gene>
<protein>
    <submittedName>
        <fullName evidence="1">Uncharacterized protein</fullName>
    </submittedName>
</protein>
<dbReference type="OrthoDB" id="7877343at2"/>
<dbReference type="Proteomes" id="UP000199441">
    <property type="component" value="Unassembled WGS sequence"/>
</dbReference>
<reference evidence="2" key="1">
    <citation type="submission" date="2016-10" db="EMBL/GenBank/DDBJ databases">
        <authorList>
            <person name="Varghese N."/>
            <person name="Submissions S."/>
        </authorList>
    </citation>
    <scope>NUCLEOTIDE SEQUENCE [LARGE SCALE GENOMIC DNA]</scope>
    <source>
        <strain evidence="2">DSM 26922</strain>
    </source>
</reference>
<evidence type="ECO:0000313" key="2">
    <source>
        <dbReference type="Proteomes" id="UP000199441"/>
    </source>
</evidence>
<proteinExistence type="predicted"/>
<dbReference type="PROSITE" id="PS51257">
    <property type="entry name" value="PROKAR_LIPOPROTEIN"/>
    <property type="match status" value="1"/>
</dbReference>
<dbReference type="AlphaFoldDB" id="A0A1H2WI64"/>
<dbReference type="STRING" id="670155.SAMN04488001_1851"/>
<dbReference type="EMBL" id="FNOI01000002">
    <property type="protein sequence ID" value="SDW80227.1"/>
    <property type="molecule type" value="Genomic_DNA"/>
</dbReference>
<name>A0A1H2WI64_9RHOB</name>
<keyword evidence="2" id="KW-1185">Reference proteome</keyword>
<accession>A0A1H2WI64</accession>
<organism evidence="1 2">
    <name type="scientific">Litoreibacter albidus</name>
    <dbReference type="NCBI Taxonomy" id="670155"/>
    <lineage>
        <taxon>Bacteria</taxon>
        <taxon>Pseudomonadati</taxon>
        <taxon>Pseudomonadota</taxon>
        <taxon>Alphaproteobacteria</taxon>
        <taxon>Rhodobacterales</taxon>
        <taxon>Roseobacteraceae</taxon>
        <taxon>Litoreibacter</taxon>
    </lineage>
</organism>
<sequence length="221" mass="22944">MRPWSVLASATLGLMACGENPLANFTAVGPNDALSEITVTSDRVVLRGPTGFCVDPKSSNHNPAKAFIVFGNCAAIAGDDELPQPFVTAIATATVHPADKKGPSISQSSVALADFFETDAGKASLSASNTPDSVDILDSFSRNGAFFVHARDTSAPTTPGADNTYWRGYFDVKNSVVALSVIGLKGAPVSSTEGLQTLYDFANALLEDQPVTKTPATATTS</sequence>